<comment type="catalytic activity">
    <reaction evidence="13">
        <text>(5Z,8Z,11Z,14Z)-eicosatetraenoyl-CoA + H2O = (5Z,8Z,11Z,14Z)-eicosatetraenoate + CoA + H(+)</text>
        <dbReference type="Rhea" id="RHEA:40151"/>
        <dbReference type="ChEBI" id="CHEBI:15377"/>
        <dbReference type="ChEBI" id="CHEBI:15378"/>
        <dbReference type="ChEBI" id="CHEBI:32395"/>
        <dbReference type="ChEBI" id="CHEBI:57287"/>
        <dbReference type="ChEBI" id="CHEBI:57368"/>
    </reaction>
    <physiologicalReaction direction="left-to-right" evidence="13">
        <dbReference type="Rhea" id="RHEA:40152"/>
    </physiologicalReaction>
</comment>
<comment type="subcellular location">
    <subcellularLocation>
        <location evidence="3">Cell projection</location>
        <location evidence="3">Ruffle membrane</location>
    </subcellularLocation>
    <subcellularLocation>
        <location evidence="2">Cytoplasm</location>
    </subcellularLocation>
    <subcellularLocation>
        <location evidence="1">Membrane</location>
        <topology evidence="1">Peripheral membrane protein</topology>
    </subcellularLocation>
</comment>
<comment type="catalytic activity">
    <reaction evidence="21">
        <text>decanoyl-CoA + H2O = decanoate + CoA + H(+)</text>
        <dbReference type="Rhea" id="RHEA:40059"/>
        <dbReference type="ChEBI" id="CHEBI:15377"/>
        <dbReference type="ChEBI" id="CHEBI:15378"/>
        <dbReference type="ChEBI" id="CHEBI:27689"/>
        <dbReference type="ChEBI" id="CHEBI:57287"/>
        <dbReference type="ChEBI" id="CHEBI:61430"/>
    </reaction>
    <physiologicalReaction direction="left-to-right" evidence="21">
        <dbReference type="Rhea" id="RHEA:40060"/>
    </physiologicalReaction>
</comment>
<evidence type="ECO:0000256" key="14">
    <source>
        <dbReference type="ARBA" id="ARBA00037002"/>
    </source>
</evidence>
<keyword evidence="4" id="KW-1003">Cell membrane</keyword>
<evidence type="ECO:0000256" key="12">
    <source>
        <dbReference type="ARBA" id="ARBA00023273"/>
    </source>
</evidence>
<dbReference type="InterPro" id="IPR006683">
    <property type="entry name" value="Thioestr_dom"/>
</dbReference>
<protein>
    <recommendedName>
        <fullName evidence="17">Acyl-coenzyme A thioesterase THEM4</fullName>
        <ecNumber evidence="16">3.1.2.2</ecNumber>
    </recommendedName>
    <alternativeName>
        <fullName evidence="18">Thioesterase superfamily member 4</fullName>
    </alternativeName>
</protein>
<evidence type="ECO:0000256" key="19">
    <source>
        <dbReference type="ARBA" id="ARBA00047588"/>
    </source>
</evidence>
<dbReference type="PANTHER" id="PTHR12418:SF19">
    <property type="entry name" value="ACYL-COENZYME A THIOESTERASE THEM4"/>
    <property type="match status" value="1"/>
</dbReference>
<dbReference type="SUPFAM" id="SSF54637">
    <property type="entry name" value="Thioesterase/thiol ester dehydrase-isomerase"/>
    <property type="match status" value="1"/>
</dbReference>
<evidence type="ECO:0000256" key="10">
    <source>
        <dbReference type="ARBA" id="ARBA00023098"/>
    </source>
</evidence>
<keyword evidence="10" id="KW-0443">Lipid metabolism</keyword>
<evidence type="ECO:0000256" key="18">
    <source>
        <dbReference type="ARBA" id="ARBA00043210"/>
    </source>
</evidence>
<evidence type="ECO:0000256" key="5">
    <source>
        <dbReference type="ARBA" id="ARBA00022490"/>
    </source>
</evidence>
<evidence type="ECO:0000256" key="20">
    <source>
        <dbReference type="ARBA" id="ARBA00047734"/>
    </source>
</evidence>
<evidence type="ECO:0000256" key="1">
    <source>
        <dbReference type="ARBA" id="ARBA00004170"/>
    </source>
</evidence>
<sequence length="191" mass="20521">MPADASSPGPQDAAWVATEGPAAGASDTEPNGPAPTRPGDPVILCGACTRRGSCRLGVEREQLRRWDTAVFDLHCPRDQEGGPEVAHGGWIAAVLDECGGHLPLLNNVMSVTAELTVNFVKPVPVQRALQARAWVDRREGSRWYIGVELMLLPGRAVLATASGIWVTRDKGHFDRHRAWLAEQDTAGSDQA</sequence>
<dbReference type="EC" id="3.1.2.2" evidence="16"/>
<evidence type="ECO:0000256" key="17">
    <source>
        <dbReference type="ARBA" id="ARBA00040123"/>
    </source>
</evidence>
<reference evidence="26" key="1">
    <citation type="submission" date="2022-10" db="EMBL/GenBank/DDBJ databases">
        <title>The complete genomes of actinobacterial strains from the NBC collection.</title>
        <authorList>
            <person name="Joergensen T.S."/>
            <person name="Alvarez Arevalo M."/>
            <person name="Sterndorff E.B."/>
            <person name="Faurdal D."/>
            <person name="Vuksanovic O."/>
            <person name="Mourched A.-S."/>
            <person name="Charusanti P."/>
            <person name="Shaw S."/>
            <person name="Blin K."/>
            <person name="Weber T."/>
        </authorList>
    </citation>
    <scope>NUCLEOTIDE SEQUENCE</scope>
    <source>
        <strain evidence="26">NBC_01482</strain>
    </source>
</reference>
<keyword evidence="6" id="KW-0053">Apoptosis</keyword>
<keyword evidence="27" id="KW-1185">Reference proteome</keyword>
<evidence type="ECO:0000256" key="7">
    <source>
        <dbReference type="ARBA" id="ARBA00022801"/>
    </source>
</evidence>
<evidence type="ECO:0000256" key="4">
    <source>
        <dbReference type="ARBA" id="ARBA00022475"/>
    </source>
</evidence>
<evidence type="ECO:0000256" key="3">
    <source>
        <dbReference type="ARBA" id="ARBA00004632"/>
    </source>
</evidence>
<comment type="catalytic activity">
    <reaction evidence="19">
        <text>octanoyl-CoA + H2O = octanoate + CoA + H(+)</text>
        <dbReference type="Rhea" id="RHEA:30143"/>
        <dbReference type="ChEBI" id="CHEBI:15377"/>
        <dbReference type="ChEBI" id="CHEBI:15378"/>
        <dbReference type="ChEBI" id="CHEBI:25646"/>
        <dbReference type="ChEBI" id="CHEBI:57287"/>
        <dbReference type="ChEBI" id="CHEBI:57386"/>
    </reaction>
    <physiologicalReaction direction="left-to-right" evidence="19">
        <dbReference type="Rhea" id="RHEA:30144"/>
    </physiologicalReaction>
</comment>
<evidence type="ECO:0000259" key="25">
    <source>
        <dbReference type="Pfam" id="PF03061"/>
    </source>
</evidence>
<keyword evidence="11" id="KW-0472">Membrane</keyword>
<dbReference type="EMBL" id="CP109441">
    <property type="protein sequence ID" value="WUV45652.1"/>
    <property type="molecule type" value="Genomic_DNA"/>
</dbReference>
<proteinExistence type="inferred from homology"/>
<comment type="catalytic activity">
    <reaction evidence="22">
        <text>dodecanoyl-CoA + H2O = dodecanoate + CoA + H(+)</text>
        <dbReference type="Rhea" id="RHEA:30135"/>
        <dbReference type="ChEBI" id="CHEBI:15377"/>
        <dbReference type="ChEBI" id="CHEBI:15378"/>
        <dbReference type="ChEBI" id="CHEBI:18262"/>
        <dbReference type="ChEBI" id="CHEBI:57287"/>
        <dbReference type="ChEBI" id="CHEBI:57375"/>
    </reaction>
    <physiologicalReaction direction="left-to-right" evidence="22">
        <dbReference type="Rhea" id="RHEA:30136"/>
    </physiologicalReaction>
</comment>
<evidence type="ECO:0000256" key="16">
    <source>
        <dbReference type="ARBA" id="ARBA00038848"/>
    </source>
</evidence>
<keyword evidence="9" id="KW-0809">Transit peptide</keyword>
<evidence type="ECO:0000313" key="26">
    <source>
        <dbReference type="EMBL" id="WUV45652.1"/>
    </source>
</evidence>
<evidence type="ECO:0000256" key="13">
    <source>
        <dbReference type="ARBA" id="ARBA00035852"/>
    </source>
</evidence>
<feature type="domain" description="Thioesterase" evidence="25">
    <location>
        <begin position="85"/>
        <end position="154"/>
    </location>
</feature>
<evidence type="ECO:0000256" key="22">
    <source>
        <dbReference type="ARBA" id="ARBA00048074"/>
    </source>
</evidence>
<evidence type="ECO:0000256" key="8">
    <source>
        <dbReference type="ARBA" id="ARBA00022832"/>
    </source>
</evidence>
<keyword evidence="5" id="KW-0963">Cytoplasm</keyword>
<evidence type="ECO:0000256" key="23">
    <source>
        <dbReference type="ARBA" id="ARBA00048180"/>
    </source>
</evidence>
<keyword evidence="12" id="KW-0966">Cell projection</keyword>
<evidence type="ECO:0000313" key="27">
    <source>
        <dbReference type="Proteomes" id="UP001432062"/>
    </source>
</evidence>
<dbReference type="Proteomes" id="UP001432062">
    <property type="component" value="Chromosome"/>
</dbReference>
<keyword evidence="7" id="KW-0378">Hydrolase</keyword>
<dbReference type="CDD" id="cd03443">
    <property type="entry name" value="PaaI_thioesterase"/>
    <property type="match status" value="1"/>
</dbReference>
<comment type="catalytic activity">
    <reaction evidence="14">
        <text>(9Z)-octadecenoyl-CoA + H2O = (9Z)-octadecenoate + CoA + H(+)</text>
        <dbReference type="Rhea" id="RHEA:40139"/>
        <dbReference type="ChEBI" id="CHEBI:15377"/>
        <dbReference type="ChEBI" id="CHEBI:15378"/>
        <dbReference type="ChEBI" id="CHEBI:30823"/>
        <dbReference type="ChEBI" id="CHEBI:57287"/>
        <dbReference type="ChEBI" id="CHEBI:57387"/>
    </reaction>
    <physiologicalReaction direction="left-to-right" evidence="14">
        <dbReference type="Rhea" id="RHEA:40140"/>
    </physiologicalReaction>
</comment>
<dbReference type="InterPro" id="IPR029069">
    <property type="entry name" value="HotDog_dom_sf"/>
</dbReference>
<comment type="catalytic activity">
    <reaction evidence="20">
        <text>hexadecanoyl-CoA + H2O = hexadecanoate + CoA + H(+)</text>
        <dbReference type="Rhea" id="RHEA:16645"/>
        <dbReference type="ChEBI" id="CHEBI:7896"/>
        <dbReference type="ChEBI" id="CHEBI:15377"/>
        <dbReference type="ChEBI" id="CHEBI:15378"/>
        <dbReference type="ChEBI" id="CHEBI:57287"/>
        <dbReference type="ChEBI" id="CHEBI:57379"/>
        <dbReference type="EC" id="3.1.2.2"/>
    </reaction>
    <physiologicalReaction direction="left-to-right" evidence="20">
        <dbReference type="Rhea" id="RHEA:16646"/>
    </physiologicalReaction>
</comment>
<keyword evidence="8" id="KW-0276">Fatty acid metabolism</keyword>
<dbReference type="InterPro" id="IPR052365">
    <property type="entry name" value="THEM4/THEM5_acyl-CoA_thioest"/>
</dbReference>
<dbReference type="Gene3D" id="3.10.129.10">
    <property type="entry name" value="Hotdog Thioesterase"/>
    <property type="match status" value="1"/>
</dbReference>
<evidence type="ECO:0000256" key="6">
    <source>
        <dbReference type="ARBA" id="ARBA00022703"/>
    </source>
</evidence>
<evidence type="ECO:0000256" key="21">
    <source>
        <dbReference type="ARBA" id="ARBA00047969"/>
    </source>
</evidence>
<evidence type="ECO:0000256" key="11">
    <source>
        <dbReference type="ARBA" id="ARBA00023136"/>
    </source>
</evidence>
<comment type="similarity">
    <text evidence="15">Belongs to the THEM4/THEM5 thioesterase family.</text>
</comment>
<dbReference type="Pfam" id="PF03061">
    <property type="entry name" value="4HBT"/>
    <property type="match status" value="1"/>
</dbReference>
<dbReference type="PANTHER" id="PTHR12418">
    <property type="entry name" value="ACYL-COENZYME A THIOESTERASE THEM4"/>
    <property type="match status" value="1"/>
</dbReference>
<name>A0ABZ1YUT0_9NOCA</name>
<feature type="region of interest" description="Disordered" evidence="24">
    <location>
        <begin position="1"/>
        <end position="40"/>
    </location>
</feature>
<dbReference type="RefSeq" id="WP_329409083.1">
    <property type="nucleotide sequence ID" value="NZ_CP109441.1"/>
</dbReference>
<gene>
    <name evidence="26" type="ORF">OG563_42280</name>
</gene>
<accession>A0ABZ1YUT0</accession>
<comment type="catalytic activity">
    <reaction evidence="23">
        <text>tetradecanoyl-CoA + H2O = tetradecanoate + CoA + H(+)</text>
        <dbReference type="Rhea" id="RHEA:40119"/>
        <dbReference type="ChEBI" id="CHEBI:15377"/>
        <dbReference type="ChEBI" id="CHEBI:15378"/>
        <dbReference type="ChEBI" id="CHEBI:30807"/>
        <dbReference type="ChEBI" id="CHEBI:57287"/>
        <dbReference type="ChEBI" id="CHEBI:57385"/>
    </reaction>
    <physiologicalReaction direction="left-to-right" evidence="23">
        <dbReference type="Rhea" id="RHEA:40120"/>
    </physiologicalReaction>
</comment>
<evidence type="ECO:0000256" key="15">
    <source>
        <dbReference type="ARBA" id="ARBA00038456"/>
    </source>
</evidence>
<evidence type="ECO:0000256" key="9">
    <source>
        <dbReference type="ARBA" id="ARBA00022946"/>
    </source>
</evidence>
<evidence type="ECO:0000256" key="2">
    <source>
        <dbReference type="ARBA" id="ARBA00004496"/>
    </source>
</evidence>
<organism evidence="26 27">
    <name type="scientific">Nocardia vinacea</name>
    <dbReference type="NCBI Taxonomy" id="96468"/>
    <lineage>
        <taxon>Bacteria</taxon>
        <taxon>Bacillati</taxon>
        <taxon>Actinomycetota</taxon>
        <taxon>Actinomycetes</taxon>
        <taxon>Mycobacteriales</taxon>
        <taxon>Nocardiaceae</taxon>
        <taxon>Nocardia</taxon>
    </lineage>
</organism>
<evidence type="ECO:0000256" key="24">
    <source>
        <dbReference type="SAM" id="MobiDB-lite"/>
    </source>
</evidence>